<evidence type="ECO:0000313" key="3">
    <source>
        <dbReference type="Proteomes" id="UP001061302"/>
    </source>
</evidence>
<dbReference type="EMBL" id="CP106753">
    <property type="protein sequence ID" value="UXY13693.1"/>
    <property type="molecule type" value="Genomic_DNA"/>
</dbReference>
<dbReference type="RefSeq" id="WP_263122918.1">
    <property type="nucleotide sequence ID" value="NZ_CP106753.1"/>
</dbReference>
<evidence type="ECO:0000256" key="1">
    <source>
        <dbReference type="SAM" id="MobiDB-lite"/>
    </source>
</evidence>
<protein>
    <submittedName>
        <fullName evidence="2">Uncharacterized protein</fullName>
    </submittedName>
</protein>
<evidence type="ECO:0000313" key="2">
    <source>
        <dbReference type="EMBL" id="UXY13693.1"/>
    </source>
</evidence>
<reference evidence="2" key="1">
    <citation type="submission" date="2022-10" db="EMBL/GenBank/DDBJ databases">
        <title>Chitiniphilus purpureus sp. nov., a novel chitin-degrading bacterium isolated from crawfish pond sediment.</title>
        <authorList>
            <person name="Li K."/>
        </authorList>
    </citation>
    <scope>NUCLEOTIDE SEQUENCE</scope>
    <source>
        <strain evidence="2">CD1</strain>
    </source>
</reference>
<organism evidence="2 3">
    <name type="scientific">Chitiniphilus purpureus</name>
    <dbReference type="NCBI Taxonomy" id="2981137"/>
    <lineage>
        <taxon>Bacteria</taxon>
        <taxon>Pseudomonadati</taxon>
        <taxon>Pseudomonadota</taxon>
        <taxon>Betaproteobacteria</taxon>
        <taxon>Neisseriales</taxon>
        <taxon>Chitinibacteraceae</taxon>
        <taxon>Chitiniphilus</taxon>
    </lineage>
</organism>
<accession>A0ABY6DP62</accession>
<sequence>MTTHTDEGLPAARPVGGGMEGGLTQRTLCSGQPWPTRHARAI</sequence>
<dbReference type="Proteomes" id="UP001061302">
    <property type="component" value="Chromosome"/>
</dbReference>
<proteinExistence type="predicted"/>
<name>A0ABY6DP62_9NEIS</name>
<keyword evidence="3" id="KW-1185">Reference proteome</keyword>
<feature type="region of interest" description="Disordered" evidence="1">
    <location>
        <begin position="1"/>
        <end position="42"/>
    </location>
</feature>
<gene>
    <name evidence="2" type="ORF">N8I74_10190</name>
</gene>